<dbReference type="EMBL" id="SOFF01000057">
    <property type="protein sequence ID" value="TFB82532.1"/>
    <property type="molecule type" value="Genomic_DNA"/>
</dbReference>
<dbReference type="Pfam" id="PF05988">
    <property type="entry name" value="DUF899"/>
    <property type="match status" value="1"/>
</dbReference>
<evidence type="ECO:0000313" key="3">
    <source>
        <dbReference type="Proteomes" id="UP000297654"/>
    </source>
</evidence>
<proteinExistence type="predicted"/>
<dbReference type="STRING" id="1424661.SAMN05216281_1552"/>
<protein>
    <submittedName>
        <fullName evidence="2">DUF899 domain-containing protein</fullName>
    </submittedName>
</protein>
<feature type="region of interest" description="Disordered" evidence="1">
    <location>
        <begin position="204"/>
        <end position="247"/>
    </location>
</feature>
<dbReference type="AlphaFoldDB" id="A0A1H8MMH8"/>
<dbReference type="Proteomes" id="UP000297654">
    <property type="component" value="Unassembled WGS sequence"/>
</dbReference>
<dbReference type="OrthoDB" id="4721017at2"/>
<name>A0A1H8MMH8_9MICO</name>
<keyword evidence="3" id="KW-1185">Reference proteome</keyword>
<dbReference type="InterPro" id="IPR010296">
    <property type="entry name" value="DUF899_thioredox"/>
</dbReference>
<organism evidence="2 3">
    <name type="scientific">Cryobacterium luteum</name>
    <dbReference type="NCBI Taxonomy" id="1424661"/>
    <lineage>
        <taxon>Bacteria</taxon>
        <taxon>Bacillati</taxon>
        <taxon>Actinomycetota</taxon>
        <taxon>Actinomycetes</taxon>
        <taxon>Micrococcales</taxon>
        <taxon>Microbacteriaceae</taxon>
        <taxon>Cryobacterium</taxon>
    </lineage>
</organism>
<evidence type="ECO:0000313" key="2">
    <source>
        <dbReference type="EMBL" id="TFB82532.1"/>
    </source>
</evidence>
<evidence type="ECO:0000256" key="1">
    <source>
        <dbReference type="SAM" id="MobiDB-lite"/>
    </source>
</evidence>
<accession>A0A1H8MMH8</accession>
<gene>
    <name evidence="2" type="ORF">E3O10_17275</name>
</gene>
<feature type="compositionally biased region" description="Basic and acidic residues" evidence="1">
    <location>
        <begin position="220"/>
        <end position="247"/>
    </location>
</feature>
<sequence length="247" mass="27971">MVNRIAASFDGALPLPRVADRAEWLTERASLLEREKAHTRAGDAIASARRRLPVTPVGPATVVGEDGPVPFAEIFEGRRMLIAYTFMWNHGQPFDAQCMGCTFSASQLPTQTYLSQRDVTLAMLCEGPWSEISAYREFMGWTHPWYSTSAALHNPAVAGEKYLRCYLRDGQDVYLTYEVTDRGTEVMDPILGLLDRTIYGRQEQWEDSPPGWPQGPAGEWWRRDGRPVAQWERPKNQKQHSAEGVDR</sequence>
<reference evidence="2 3" key="1">
    <citation type="submission" date="2019-03" db="EMBL/GenBank/DDBJ databases">
        <title>Genomics of glacier-inhabiting Cryobacterium strains.</title>
        <authorList>
            <person name="Liu Q."/>
            <person name="Xin Y.-H."/>
        </authorList>
    </citation>
    <scope>NUCLEOTIDE SEQUENCE [LARGE SCALE GENOMIC DNA]</scope>
    <source>
        <strain evidence="2 3">Hh15</strain>
    </source>
</reference>
<comment type="caution">
    <text evidence="2">The sequence shown here is derived from an EMBL/GenBank/DDBJ whole genome shotgun (WGS) entry which is preliminary data.</text>
</comment>
<dbReference type="RefSeq" id="WP_092113125.1">
    <property type="nucleotide sequence ID" value="NZ_FOCN01000055.1"/>
</dbReference>